<dbReference type="AlphaFoldDB" id="A0A7N0UZH5"/>
<protein>
    <submittedName>
        <fullName evidence="1">Uncharacterized protein</fullName>
    </submittedName>
</protein>
<sequence length="105" mass="11201">MDKSVDIVASDVVSVQEILVKASVVKKCVELGYSAGLVDVNMILNSTDWFTELVASTPNIFVGKSQLFFVRGSSSTRTIWDNSSINQVVATTNSLASKASGSTHT</sequence>
<dbReference type="Gramene" id="Kaladp0093s0181.1.v1.1">
    <property type="protein sequence ID" value="Kaladp0093s0181.1.v1.1.CDS.1"/>
    <property type="gene ID" value="Kaladp0093s0181.v1.1"/>
</dbReference>
<reference evidence="1" key="1">
    <citation type="submission" date="2021-01" db="UniProtKB">
        <authorList>
            <consortium name="EnsemblPlants"/>
        </authorList>
    </citation>
    <scope>IDENTIFICATION</scope>
</reference>
<evidence type="ECO:0000313" key="2">
    <source>
        <dbReference type="Proteomes" id="UP000594263"/>
    </source>
</evidence>
<accession>A0A7N0UZH5</accession>
<keyword evidence="2" id="KW-1185">Reference proteome</keyword>
<name>A0A7N0UZH5_KALFE</name>
<dbReference type="Proteomes" id="UP000594263">
    <property type="component" value="Unplaced"/>
</dbReference>
<proteinExistence type="predicted"/>
<evidence type="ECO:0000313" key="1">
    <source>
        <dbReference type="EnsemblPlants" id="Kaladp0093s0181.1.v1.1.CDS.1"/>
    </source>
</evidence>
<dbReference type="EnsemblPlants" id="Kaladp0093s0181.1.v1.1">
    <property type="protein sequence ID" value="Kaladp0093s0181.1.v1.1.CDS.1"/>
    <property type="gene ID" value="Kaladp0093s0181.v1.1"/>
</dbReference>
<organism evidence="1 2">
    <name type="scientific">Kalanchoe fedtschenkoi</name>
    <name type="common">Lavender scallops</name>
    <name type="synonym">South American air plant</name>
    <dbReference type="NCBI Taxonomy" id="63787"/>
    <lineage>
        <taxon>Eukaryota</taxon>
        <taxon>Viridiplantae</taxon>
        <taxon>Streptophyta</taxon>
        <taxon>Embryophyta</taxon>
        <taxon>Tracheophyta</taxon>
        <taxon>Spermatophyta</taxon>
        <taxon>Magnoliopsida</taxon>
        <taxon>eudicotyledons</taxon>
        <taxon>Gunneridae</taxon>
        <taxon>Pentapetalae</taxon>
        <taxon>Saxifragales</taxon>
        <taxon>Crassulaceae</taxon>
        <taxon>Kalanchoe</taxon>
    </lineage>
</organism>